<keyword evidence="2" id="KW-0812">Transmembrane</keyword>
<feature type="region of interest" description="Disordered" evidence="1">
    <location>
        <begin position="390"/>
        <end position="450"/>
    </location>
</feature>
<name>A0A067SC54_GALM3</name>
<proteinExistence type="predicted"/>
<dbReference type="STRING" id="685588.A0A067SC54"/>
<evidence type="ECO:0000256" key="2">
    <source>
        <dbReference type="SAM" id="Phobius"/>
    </source>
</evidence>
<dbReference type="Proteomes" id="UP000027222">
    <property type="component" value="Unassembled WGS sequence"/>
</dbReference>
<dbReference type="OrthoDB" id="3029306at2759"/>
<keyword evidence="2" id="KW-1133">Transmembrane helix</keyword>
<reference evidence="4" key="1">
    <citation type="journal article" date="2014" name="Proc. Natl. Acad. Sci. U.S.A.">
        <title>Extensive sampling of basidiomycete genomes demonstrates inadequacy of the white-rot/brown-rot paradigm for wood decay fungi.</title>
        <authorList>
            <person name="Riley R."/>
            <person name="Salamov A.A."/>
            <person name="Brown D.W."/>
            <person name="Nagy L.G."/>
            <person name="Floudas D."/>
            <person name="Held B.W."/>
            <person name="Levasseur A."/>
            <person name="Lombard V."/>
            <person name="Morin E."/>
            <person name="Otillar R."/>
            <person name="Lindquist E.A."/>
            <person name="Sun H."/>
            <person name="LaButti K.M."/>
            <person name="Schmutz J."/>
            <person name="Jabbour D."/>
            <person name="Luo H."/>
            <person name="Baker S.E."/>
            <person name="Pisabarro A.G."/>
            <person name="Walton J.D."/>
            <person name="Blanchette R.A."/>
            <person name="Henrissat B."/>
            <person name="Martin F."/>
            <person name="Cullen D."/>
            <person name="Hibbett D.S."/>
            <person name="Grigoriev I.V."/>
        </authorList>
    </citation>
    <scope>NUCLEOTIDE SEQUENCE [LARGE SCALE GENOMIC DNA]</scope>
    <source>
        <strain evidence="4">CBS 339.88</strain>
    </source>
</reference>
<keyword evidence="4" id="KW-1185">Reference proteome</keyword>
<protein>
    <recommendedName>
        <fullName evidence="5">Transmembrane protein</fullName>
    </recommendedName>
</protein>
<evidence type="ECO:0000256" key="1">
    <source>
        <dbReference type="SAM" id="MobiDB-lite"/>
    </source>
</evidence>
<organism evidence="3 4">
    <name type="scientific">Galerina marginata (strain CBS 339.88)</name>
    <dbReference type="NCBI Taxonomy" id="685588"/>
    <lineage>
        <taxon>Eukaryota</taxon>
        <taxon>Fungi</taxon>
        <taxon>Dikarya</taxon>
        <taxon>Basidiomycota</taxon>
        <taxon>Agaricomycotina</taxon>
        <taxon>Agaricomycetes</taxon>
        <taxon>Agaricomycetidae</taxon>
        <taxon>Agaricales</taxon>
        <taxon>Agaricineae</taxon>
        <taxon>Strophariaceae</taxon>
        <taxon>Galerina</taxon>
    </lineage>
</organism>
<gene>
    <name evidence="3" type="ORF">GALMADRAFT_160877</name>
</gene>
<sequence length="450" mass="48385">MSVTTRWIVVDDTDPTIQYTGAWFPAKGNLDNLGDNGPPFQGTSHGVNTNASLAFTFSGSRVQVYGLSQIPKVDDPSWACFVDGVGTGTVIFKDGSGTPSNNWLLCQVDLLPEGVHTVVVQATVLDPRNTFWFDRINYTPSASVQLDNATIYIDSPDSAIQYESGWVPLRDIGEMTQQNGGHMSFDFSLMLYLTGIQLSWFSMIPADVAIASASATYSIDGESPVSFLLAGLTLGTRDQYNQLFFQTPVLSPGKHHLEVVYGGDTQKTPLSLDYLVIQNATVPASSRSSAGSSAVSASGSSTIASLPSITSSPNLALDPSPNPTTKSSVPVGAIIGGAVGGIVVLISLILLLFFCAKARRRDKTADESNLHVTFLPTLEPFNVLPSRNSLRQQPARVSSFPPYSVQPTGKFQKNPGPRPESVIHQEDSRVRLPTQEEETSLELPPRYSPA</sequence>
<evidence type="ECO:0008006" key="5">
    <source>
        <dbReference type="Google" id="ProtNLM"/>
    </source>
</evidence>
<dbReference type="HOGENOM" id="CLU_036313_2_1_1"/>
<accession>A0A067SC54</accession>
<keyword evidence="2" id="KW-0472">Membrane</keyword>
<feature type="transmembrane region" description="Helical" evidence="2">
    <location>
        <begin position="331"/>
        <end position="354"/>
    </location>
</feature>
<dbReference type="EMBL" id="KL142407">
    <property type="protein sequence ID" value="KDR68490.1"/>
    <property type="molecule type" value="Genomic_DNA"/>
</dbReference>
<evidence type="ECO:0000313" key="4">
    <source>
        <dbReference type="Proteomes" id="UP000027222"/>
    </source>
</evidence>
<feature type="compositionally biased region" description="Basic and acidic residues" evidence="1">
    <location>
        <begin position="421"/>
        <end position="430"/>
    </location>
</feature>
<dbReference type="AlphaFoldDB" id="A0A067SC54"/>
<dbReference type="Gene3D" id="2.60.120.260">
    <property type="entry name" value="Galactose-binding domain-like"/>
    <property type="match status" value="2"/>
</dbReference>
<evidence type="ECO:0000313" key="3">
    <source>
        <dbReference type="EMBL" id="KDR68490.1"/>
    </source>
</evidence>